<organism evidence="1 2">
    <name type="scientific">Mycoplasmopsis cynos (strain C142)</name>
    <name type="common">Mycoplasma cynos</name>
    <dbReference type="NCBI Taxonomy" id="1246955"/>
    <lineage>
        <taxon>Bacteria</taxon>
        <taxon>Bacillati</taxon>
        <taxon>Mycoplasmatota</taxon>
        <taxon>Mycoplasmoidales</taxon>
        <taxon>Metamycoplasmataceae</taxon>
        <taxon>Mycoplasmopsis</taxon>
    </lineage>
</organism>
<dbReference type="Gene3D" id="3.40.50.150">
    <property type="entry name" value="Vaccinia Virus protein VP39"/>
    <property type="match status" value="1"/>
</dbReference>
<dbReference type="GO" id="GO:0008168">
    <property type="term" value="F:methyltransferase activity"/>
    <property type="evidence" value="ECO:0007669"/>
    <property type="project" value="UniProtKB-KW"/>
</dbReference>
<dbReference type="Proteomes" id="UP000010466">
    <property type="component" value="Chromosome"/>
</dbReference>
<sequence length="318" mass="36740">MKDKKIVVWDLFGGGQNSVYKSLVEHNKIDIFDVYTFDVTEPEREKHFKLDLAQDINILKEYFKNLPQPDIIVASPLCQSFSCVLNMKGGGTPFWKYADETRTKLIERTSEEFEILKNGFTKNLKADVQLFIKRLGEKCINNTIELIKEFNPRLWYIENPKNSLMWKYIKYNKTDFYKDTMHLNEASFGKYGFLTSKPTIFLSNIKIDLKKGKIDPPYEIKEIDGQKYYVLKDDNNVKVPYSLDSRMIGISSLKKMIKARTVKSGMGGMDFVMRSGKNAQKNKMTNEQLSEAGPASAIPHSLIDVIFSVFLDELDKKK</sequence>
<dbReference type="OrthoDB" id="2212884at2"/>
<dbReference type="eggNOG" id="COG0270">
    <property type="taxonomic scope" value="Bacteria"/>
</dbReference>
<dbReference type="InterPro" id="IPR029063">
    <property type="entry name" value="SAM-dependent_MTases_sf"/>
</dbReference>
<dbReference type="STRING" id="1246955.MCYN_0790"/>
<protein>
    <submittedName>
        <fullName evidence="1">C-5 cytosine-specific DNA methylase</fullName>
    </submittedName>
</protein>
<dbReference type="RefSeq" id="WP_015287643.1">
    <property type="nucleotide sequence ID" value="NC_019949.1"/>
</dbReference>
<name>L0RWM5_MYCC1</name>
<keyword evidence="1" id="KW-0808">Transferase</keyword>
<accession>L0RWM5</accession>
<keyword evidence="1" id="KW-0489">Methyltransferase</keyword>
<gene>
    <name evidence="1" type="primary">MCYN0790</name>
    <name evidence="1" type="ordered locus">MCYN_0790</name>
</gene>
<dbReference type="GO" id="GO:0032259">
    <property type="term" value="P:methylation"/>
    <property type="evidence" value="ECO:0007669"/>
    <property type="project" value="UniProtKB-KW"/>
</dbReference>
<dbReference type="EMBL" id="HF559394">
    <property type="protein sequence ID" value="CCP24522.1"/>
    <property type="molecule type" value="Genomic_DNA"/>
</dbReference>
<dbReference type="PATRIC" id="fig|1246955.3.peg.713"/>
<proteinExistence type="predicted"/>
<reference evidence="2" key="1">
    <citation type="journal article" date="2013" name="Genome Announc.">
        <title>Complete genome sequence of Mycoplasma cynos strain C142.</title>
        <authorList>
            <person name="Walker C.A."/>
            <person name="Mannering S.A."/>
            <person name="Shields S."/>
            <person name="Blake D.P."/>
            <person name="Brownlie J."/>
        </authorList>
    </citation>
    <scope>NUCLEOTIDE SEQUENCE [LARGE SCALE GENOMIC DNA]</scope>
    <source>
        <strain evidence="2">C142</strain>
    </source>
</reference>
<dbReference type="GeneID" id="74932329"/>
<dbReference type="SUPFAM" id="SSF53335">
    <property type="entry name" value="S-adenosyl-L-methionine-dependent methyltransferases"/>
    <property type="match status" value="1"/>
</dbReference>
<keyword evidence="2" id="KW-1185">Reference proteome</keyword>
<dbReference type="HOGENOM" id="CLU_075782_0_0_14"/>
<dbReference type="AlphaFoldDB" id="L0RWM5"/>
<evidence type="ECO:0000313" key="1">
    <source>
        <dbReference type="EMBL" id="CCP24522.1"/>
    </source>
</evidence>
<dbReference type="KEGG" id="mcy:MCYN_0790"/>
<evidence type="ECO:0000313" key="2">
    <source>
        <dbReference type="Proteomes" id="UP000010466"/>
    </source>
</evidence>